<dbReference type="AlphaFoldDB" id="A0A418WFX7"/>
<dbReference type="InterPro" id="IPR050190">
    <property type="entry name" value="UPF0213_domain"/>
</dbReference>
<dbReference type="Pfam" id="PF01541">
    <property type="entry name" value="GIY-YIG"/>
    <property type="match status" value="1"/>
</dbReference>
<evidence type="ECO:0000313" key="4">
    <source>
        <dbReference type="Proteomes" id="UP000284605"/>
    </source>
</evidence>
<dbReference type="CDD" id="cd10456">
    <property type="entry name" value="GIY-YIG_UPF0213"/>
    <property type="match status" value="1"/>
</dbReference>
<proteinExistence type="inferred from homology"/>
<accession>A0A418WFX7</accession>
<comment type="caution">
    <text evidence="3">The sequence shown here is derived from an EMBL/GenBank/DDBJ whole genome shotgun (WGS) entry which is preliminary data.</text>
</comment>
<gene>
    <name evidence="3" type="ORF">D3874_19490</name>
</gene>
<reference evidence="3 4" key="1">
    <citation type="submission" date="2018-09" db="EMBL/GenBank/DDBJ databases">
        <authorList>
            <person name="Zhu H."/>
        </authorList>
    </citation>
    <scope>NUCLEOTIDE SEQUENCE [LARGE SCALE GENOMIC DNA]</scope>
    <source>
        <strain evidence="3 4">K1W22B-8</strain>
    </source>
</reference>
<dbReference type="PROSITE" id="PS50164">
    <property type="entry name" value="GIY_YIG"/>
    <property type="match status" value="1"/>
</dbReference>
<feature type="domain" description="GIY-YIG" evidence="2">
    <location>
        <begin position="1"/>
        <end position="77"/>
    </location>
</feature>
<dbReference type="OrthoDB" id="287318at2"/>
<dbReference type="PANTHER" id="PTHR34477:SF1">
    <property type="entry name" value="UPF0213 PROTEIN YHBQ"/>
    <property type="match status" value="1"/>
</dbReference>
<sequence>MSAWVYILECSDGSLYVGSTRGELEQRVTAHNAGAFGGYTATRRPVLLRFAQEFSSIQDAIARERQVKGWSRAKKLALIEGDFNALPRLAQRGGPA</sequence>
<comment type="similarity">
    <text evidence="1">Belongs to the UPF0213 family.</text>
</comment>
<dbReference type="Proteomes" id="UP000284605">
    <property type="component" value="Unassembled WGS sequence"/>
</dbReference>
<dbReference type="InterPro" id="IPR000305">
    <property type="entry name" value="GIY-YIG_endonuc"/>
</dbReference>
<evidence type="ECO:0000256" key="1">
    <source>
        <dbReference type="ARBA" id="ARBA00007435"/>
    </source>
</evidence>
<evidence type="ECO:0000313" key="3">
    <source>
        <dbReference type="EMBL" id="RJF88890.1"/>
    </source>
</evidence>
<dbReference type="EMBL" id="QYUK01000011">
    <property type="protein sequence ID" value="RJF88890.1"/>
    <property type="molecule type" value="Genomic_DNA"/>
</dbReference>
<dbReference type="PANTHER" id="PTHR34477">
    <property type="entry name" value="UPF0213 PROTEIN YHBQ"/>
    <property type="match status" value="1"/>
</dbReference>
<keyword evidence="4" id="KW-1185">Reference proteome</keyword>
<dbReference type="SUPFAM" id="SSF82771">
    <property type="entry name" value="GIY-YIG endonuclease"/>
    <property type="match status" value="1"/>
</dbReference>
<dbReference type="InterPro" id="IPR035901">
    <property type="entry name" value="GIY-YIG_endonuc_sf"/>
</dbReference>
<name>A0A418WFX7_9PROT</name>
<organism evidence="3 4">
    <name type="scientific">Oleomonas cavernae</name>
    <dbReference type="NCBI Taxonomy" id="2320859"/>
    <lineage>
        <taxon>Bacteria</taxon>
        <taxon>Pseudomonadati</taxon>
        <taxon>Pseudomonadota</taxon>
        <taxon>Alphaproteobacteria</taxon>
        <taxon>Acetobacterales</taxon>
        <taxon>Acetobacteraceae</taxon>
        <taxon>Oleomonas</taxon>
    </lineage>
</organism>
<protein>
    <submittedName>
        <fullName evidence="3">GIY-YIG nuclease family protein</fullName>
    </submittedName>
</protein>
<dbReference type="Gene3D" id="3.40.1440.10">
    <property type="entry name" value="GIY-YIG endonuclease"/>
    <property type="match status" value="1"/>
</dbReference>
<evidence type="ECO:0000259" key="2">
    <source>
        <dbReference type="PROSITE" id="PS50164"/>
    </source>
</evidence>
<dbReference type="RefSeq" id="WP_119779864.1">
    <property type="nucleotide sequence ID" value="NZ_QYUK01000011.1"/>
</dbReference>